<dbReference type="WBParaSite" id="EEL_0000005101-mRNA-1">
    <property type="protein sequence ID" value="EEL_0000005101-mRNA-1"/>
    <property type="gene ID" value="EEL_0000005101"/>
</dbReference>
<feature type="domain" description="Dendritic cell-specific transmembrane protein-like" evidence="6">
    <location>
        <begin position="507"/>
        <end position="698"/>
    </location>
</feature>
<evidence type="ECO:0000259" key="6">
    <source>
        <dbReference type="Pfam" id="PF07782"/>
    </source>
</evidence>
<dbReference type="AlphaFoldDB" id="A0A0R3RFC4"/>
<keyword evidence="7" id="KW-1185">Reference proteome</keyword>
<dbReference type="PANTHER" id="PTHR21041:SF9">
    <property type="entry name" value="DENDRITIC CELL-SPECIFIC TRANSMEMBRANE PROTEIN-LIKE DOMAIN-CONTAINING PROTEIN"/>
    <property type="match status" value="1"/>
</dbReference>
<dbReference type="Pfam" id="PF07782">
    <property type="entry name" value="DC_STAMP"/>
    <property type="match status" value="1"/>
</dbReference>
<feature type="transmembrane region" description="Helical" evidence="5">
    <location>
        <begin position="653"/>
        <end position="675"/>
    </location>
</feature>
<dbReference type="STRING" id="1147741.A0A0R3RFC4"/>
<keyword evidence="2 5" id="KW-0812">Transmembrane</keyword>
<accession>A0A0R3RFC4</accession>
<feature type="transmembrane region" description="Helical" evidence="5">
    <location>
        <begin position="558"/>
        <end position="582"/>
    </location>
</feature>
<sequence length="825" mass="95707">MKLSSFSGAGPSLVELIRDFIESSIVVVKKLKSDKIDKENSRIAIMLIKILYRSKQKALKKLEELRFIAENCRRLITGKEPLVDKRKEFWMKCGIIFPPLYPNPKPIPRNAYERLFIYGTRLGMYVSIVVQLILGLMIPFPSIRAVILIATVKLITSRLRSIILMFIIVWAFQIPATNTTRNLQMLAESVACVSDSAIQIGNKLVSEVNMQSNKLSLAGLKEQGRFFAKHLKNFWNTMCKLQNIIVKFGKQTKDYLMQLLTVKEYCQRFFIGPYYFVRFCNCLRIFDESAQYCDQLTLYRGLSTCKFVKDMRMVFLSYSPPFFTINLSNEEYICDRRNLLHSTTSYILHHVNLRSGLKYDGKPRDFDLNRLICDTARFGELVCDIPEKIKESLKSGFLTFTKDKMKATVNTVMGDYNISFLVKEAKAAKNSWDELGISLNHTIESNRTQMFQLEKMKEELEKVLNRFKVFVDILATTIKFIIPNMIIITLLMALMYVVKYKQKEKADNVYITEEFRNIDMIREAQGQPSLLPLLPKERQFYIEGFTLHMTSKEKMKMLFSFAITLIGGFMPTFLILLDVFTYQMLYFTYLFLQSNATRTDRLDFYNLKAAGEGFVAKLLQRILQIFHPITGSQHSDDDWRRCFTEPNPPDFQLIRLMMLLYFIALLLCVVQVYVVRCRHLIAQYYWPERTKPRTLWLYNQVLEGRKNILTQLINAAKEKGLKDQLVEDEISGRGNLVNRGLTILDADQYRCTRCFRPDLSVTDASNSRICPNCNSLYCTDCYAVKKKCLECGASLQAVLNDTDFYIDSSCDEDEPDVETPGTLRY</sequence>
<feature type="transmembrane region" description="Helical" evidence="5">
    <location>
        <begin position="122"/>
        <end position="147"/>
    </location>
</feature>
<feature type="transmembrane region" description="Helical" evidence="5">
    <location>
        <begin position="480"/>
        <end position="498"/>
    </location>
</feature>
<dbReference type="InterPro" id="IPR012858">
    <property type="entry name" value="DC_STAMP-like"/>
</dbReference>
<comment type="subcellular location">
    <subcellularLocation>
        <location evidence="1">Membrane</location>
        <topology evidence="1">Multi-pass membrane protein</topology>
    </subcellularLocation>
</comment>
<evidence type="ECO:0000256" key="5">
    <source>
        <dbReference type="SAM" id="Phobius"/>
    </source>
</evidence>
<protein>
    <submittedName>
        <fullName evidence="8">DC_STAMP domain-containing protein</fullName>
    </submittedName>
</protein>
<reference evidence="8" key="1">
    <citation type="submission" date="2016-04" db="UniProtKB">
        <authorList>
            <consortium name="WormBaseParasite"/>
        </authorList>
    </citation>
    <scope>IDENTIFICATION</scope>
</reference>
<keyword evidence="4 5" id="KW-0472">Membrane</keyword>
<evidence type="ECO:0000256" key="4">
    <source>
        <dbReference type="ARBA" id="ARBA00023136"/>
    </source>
</evidence>
<organism evidence="7 8">
    <name type="scientific">Elaeophora elaphi</name>
    <dbReference type="NCBI Taxonomy" id="1147741"/>
    <lineage>
        <taxon>Eukaryota</taxon>
        <taxon>Metazoa</taxon>
        <taxon>Ecdysozoa</taxon>
        <taxon>Nematoda</taxon>
        <taxon>Chromadorea</taxon>
        <taxon>Rhabditida</taxon>
        <taxon>Spirurina</taxon>
        <taxon>Spiruromorpha</taxon>
        <taxon>Filarioidea</taxon>
        <taxon>Onchocercidae</taxon>
        <taxon>Elaeophora</taxon>
    </lineage>
</organism>
<evidence type="ECO:0000313" key="8">
    <source>
        <dbReference type="WBParaSite" id="EEL_0000005101-mRNA-1"/>
    </source>
</evidence>
<dbReference type="Proteomes" id="UP000050640">
    <property type="component" value="Unplaced"/>
</dbReference>
<evidence type="ECO:0000256" key="1">
    <source>
        <dbReference type="ARBA" id="ARBA00004141"/>
    </source>
</evidence>
<dbReference type="PANTHER" id="PTHR21041">
    <property type="entry name" value="DENDRITIC CELL-SPECIFIC TRANSMEMBRANE PROTEIN"/>
    <property type="match status" value="1"/>
</dbReference>
<evidence type="ECO:0000313" key="7">
    <source>
        <dbReference type="Proteomes" id="UP000050640"/>
    </source>
</evidence>
<name>A0A0R3RFC4_9BILA</name>
<feature type="transmembrane region" description="Helical" evidence="5">
    <location>
        <begin position="159"/>
        <end position="176"/>
    </location>
</feature>
<dbReference type="InterPro" id="IPR051856">
    <property type="entry name" value="CSR-E3_Ligase_Protein"/>
</dbReference>
<evidence type="ECO:0000256" key="2">
    <source>
        <dbReference type="ARBA" id="ARBA00022692"/>
    </source>
</evidence>
<proteinExistence type="predicted"/>
<evidence type="ECO:0000256" key="3">
    <source>
        <dbReference type="ARBA" id="ARBA00022989"/>
    </source>
</evidence>
<dbReference type="GO" id="GO:0016020">
    <property type="term" value="C:membrane"/>
    <property type="evidence" value="ECO:0007669"/>
    <property type="project" value="UniProtKB-SubCell"/>
</dbReference>
<keyword evidence="3 5" id="KW-1133">Transmembrane helix</keyword>